<gene>
    <name evidence="1" type="ORF">LVIROSA_LOCUS4028</name>
</gene>
<organism evidence="1 2">
    <name type="scientific">Lactuca virosa</name>
    <dbReference type="NCBI Taxonomy" id="75947"/>
    <lineage>
        <taxon>Eukaryota</taxon>
        <taxon>Viridiplantae</taxon>
        <taxon>Streptophyta</taxon>
        <taxon>Embryophyta</taxon>
        <taxon>Tracheophyta</taxon>
        <taxon>Spermatophyta</taxon>
        <taxon>Magnoliopsida</taxon>
        <taxon>eudicotyledons</taxon>
        <taxon>Gunneridae</taxon>
        <taxon>Pentapetalae</taxon>
        <taxon>asterids</taxon>
        <taxon>campanulids</taxon>
        <taxon>Asterales</taxon>
        <taxon>Asteraceae</taxon>
        <taxon>Cichorioideae</taxon>
        <taxon>Cichorieae</taxon>
        <taxon>Lactucinae</taxon>
        <taxon>Lactuca</taxon>
    </lineage>
</organism>
<protein>
    <submittedName>
        <fullName evidence="1">Uncharacterized protein</fullName>
    </submittedName>
</protein>
<dbReference type="Proteomes" id="UP001157418">
    <property type="component" value="Unassembled WGS sequence"/>
</dbReference>
<accession>A0AAU9M5X3</accession>
<dbReference type="AlphaFoldDB" id="A0AAU9M5X3"/>
<sequence length="137" mass="16177">MNLREHRNNNQSFLWVKSYRSGFFINKESRIPILPDSFRIHEPNTVFDSITAGETLSVQNYQNTTNRSVKLNALIPFNRCRYEVFIKEYFSFWWDIQIESFPMKTAYEEATLLKSGAWRLIADIILIKGFVMNGNIN</sequence>
<comment type="caution">
    <text evidence="1">The sequence shown here is derived from an EMBL/GenBank/DDBJ whole genome shotgun (WGS) entry which is preliminary data.</text>
</comment>
<proteinExistence type="predicted"/>
<keyword evidence="2" id="KW-1185">Reference proteome</keyword>
<name>A0AAU9M5X3_9ASTR</name>
<dbReference type="EMBL" id="CAKMRJ010000002">
    <property type="protein sequence ID" value="CAH1416248.1"/>
    <property type="molecule type" value="Genomic_DNA"/>
</dbReference>
<evidence type="ECO:0000313" key="2">
    <source>
        <dbReference type="Proteomes" id="UP001157418"/>
    </source>
</evidence>
<evidence type="ECO:0000313" key="1">
    <source>
        <dbReference type="EMBL" id="CAH1416248.1"/>
    </source>
</evidence>
<reference evidence="1 2" key="1">
    <citation type="submission" date="2022-01" db="EMBL/GenBank/DDBJ databases">
        <authorList>
            <person name="Xiong W."/>
            <person name="Schranz E."/>
        </authorList>
    </citation>
    <scope>NUCLEOTIDE SEQUENCE [LARGE SCALE GENOMIC DNA]</scope>
</reference>